<protein>
    <submittedName>
        <fullName evidence="1">Uncharacterized protein</fullName>
    </submittedName>
</protein>
<evidence type="ECO:0000313" key="1">
    <source>
        <dbReference type="EMBL" id="GBP25862.1"/>
    </source>
</evidence>
<gene>
    <name evidence="1" type="ORF">EVAR_81743_1</name>
</gene>
<dbReference type="Proteomes" id="UP000299102">
    <property type="component" value="Unassembled WGS sequence"/>
</dbReference>
<dbReference type="EMBL" id="BGZK01000173">
    <property type="protein sequence ID" value="GBP25862.1"/>
    <property type="molecule type" value="Genomic_DNA"/>
</dbReference>
<evidence type="ECO:0000313" key="2">
    <source>
        <dbReference type="Proteomes" id="UP000299102"/>
    </source>
</evidence>
<dbReference type="AlphaFoldDB" id="A0A4C1UIR2"/>
<keyword evidence="2" id="KW-1185">Reference proteome</keyword>
<comment type="caution">
    <text evidence="1">The sequence shown here is derived from an EMBL/GenBank/DDBJ whole genome shotgun (WGS) entry which is preliminary data.</text>
</comment>
<reference evidence="1 2" key="1">
    <citation type="journal article" date="2019" name="Commun. Biol.">
        <title>The bagworm genome reveals a unique fibroin gene that provides high tensile strength.</title>
        <authorList>
            <person name="Kono N."/>
            <person name="Nakamura H."/>
            <person name="Ohtoshi R."/>
            <person name="Tomita M."/>
            <person name="Numata K."/>
            <person name="Arakawa K."/>
        </authorList>
    </citation>
    <scope>NUCLEOTIDE SEQUENCE [LARGE SCALE GENOMIC DNA]</scope>
</reference>
<proteinExistence type="predicted"/>
<sequence length="219" mass="23798">MNARCGTFSLTASKSIVVISRRRPQRIVRWSELPSVFLCNKKCGIMAPPSGLVPYARGSIGRARRCARPPVTASRRQLSRPGLVFNFPKVADNSSFPPQKIIYFQCDSRDNSLLNFHDACGIRPPVTEDGGRSSPCTYASVSIPALARRVFVVFTCRLRLLNLLGDLSFNRNLAFSVKGGVARATVQGSCDCTSCATCRHAWPPTPPRGVGSVVIPTAT</sequence>
<accession>A0A4C1UIR2</accession>
<name>A0A4C1UIR2_EUMVA</name>
<organism evidence="1 2">
    <name type="scientific">Eumeta variegata</name>
    <name type="common">Bagworm moth</name>
    <name type="synonym">Eumeta japonica</name>
    <dbReference type="NCBI Taxonomy" id="151549"/>
    <lineage>
        <taxon>Eukaryota</taxon>
        <taxon>Metazoa</taxon>
        <taxon>Ecdysozoa</taxon>
        <taxon>Arthropoda</taxon>
        <taxon>Hexapoda</taxon>
        <taxon>Insecta</taxon>
        <taxon>Pterygota</taxon>
        <taxon>Neoptera</taxon>
        <taxon>Endopterygota</taxon>
        <taxon>Lepidoptera</taxon>
        <taxon>Glossata</taxon>
        <taxon>Ditrysia</taxon>
        <taxon>Tineoidea</taxon>
        <taxon>Psychidae</taxon>
        <taxon>Oiketicinae</taxon>
        <taxon>Eumeta</taxon>
    </lineage>
</organism>